<dbReference type="Pfam" id="PF17973">
    <property type="entry name" value="bMG10"/>
    <property type="match status" value="1"/>
</dbReference>
<sequence>MQVKAKFGIVAAALLLLAFTPTAHAAPEPYFNLSTYKSFAPNEKPRIHLYARNVDTLEFRVYHIDDPDKFIANLPQMHSFGDQHVYSPVEQIDEKTLLERFHDWKRGLWSGVKDFLRTQLSHKTRQALTAKQSGLAKRSRIVGVAQFAQIPLLNDKQLVARWHQEMPPTFVSDNQVLPIDALPAGMYLVEATDAHLKAYTVLMVSQTALVTRTVAGSLLAYVVDRITGAPVSGAAISLGLSGHPLTQKTTDAEGTAEFTPPAGPSTDAPTDGTDGTDGIDHNKMWLVARKGSDVALVAPYFGSFTAVRGTTYTSFVYTDRPVYRPGHTVHWKAVLRQYAANTLVLPKFSQAHVTITDDQQKQLFDKNVAVSADGTLNGDLILATDTSLGDYTINVSGVQDSNVGVSGYASFKVEEYRKPEYEVRVSAAQQHLLQGSPNTLTIDSRYFFGEPVTGAKVKWTVQQTPHSWWDSEDDDSDHTMATEEGDDSSYPGSNGDEEATGTGTLNADGKLVVKIPTRFVERDHNDKDYTVTAGVTDPAGREISGAYKFLATYGSFRIHAEPVSYFARKGDPITLKLSAVDYENHPIATRIHLKLTQSKYSNGKTQTLDAGAADGSTDAKGEGAVQVTPTLSGSIEVLATADTPEHRTVQDATWLYVSGPRETIDADDLDDSSRQMKILADKKSYAPGDIAHLSIVGDITGFSALITATGYTAEFRKTLTTTGQALTFDLPITKDAQPNLTIDAVLIKDNQLYQAHKSLKVPPTQQALQIEITPAAQTFQPQQTAAYDVVTKDATGHPVSAELSFGVVDEAIYALYKDHSGDLLKSMYPERETYASFDSSLTFFFSGEAGNKSPMLAERHTRYRPMLAQVKPVNDAKSPHIRKDFPDTAFWAPDIHTDANGHARVTLKFPDSLTTWRTTVRAITRDSKAGSLINRVIVRKNVIVRMGQPRFLRNGDTVSVPVIVHNYLTDTKQVTLSLEATGLDVVGGSTQQVTVPAKGEATAYWKLKASHIGTAKLLAKAITNEESDALEISFPVKPSGVQKTVNASGSIAGTGDKSTPIAFPANTDPAAHNITVTVSPSIAGSIFGALDYLSTFPYGCTEQTMSSFLPNILIADAAKKLPIPRPNQATLDAKIQAGFDRLADYQHADGGWGWWKEDNSQIFMTAYVVSGYGQAKKAGYDKAGESLRRGIQFLENTLKAHPRMLPELRAYTVYALAEAGTGDHKLLANEIDTLYNRRTDLSAQGLAFSGLAMLEVNDRRAQEIATILVTKAVKEGDRVSWPSARQPLLDIAADSSAEATGYALKFLVHAQPNSPLLTGAAQWLVANRSEGSYWVSTEQTASVLFGLTDYLAATHELSGDADLEVFLNGTSAAKKHFTQSDILAGSVLTVTLDPGKLAPQANTVKIVAHTSGRAYYSTVGTYFSTDKSSYQQGTMSLNIARDYFKLVPTTTKDNTIVYNLQPLNGPVQQGDVLAVHLGITGSPQKYLLIEDPIPAGTEFIPSESTYNIVQRPSDWGYWYTRREFHDDRAAIFATSFEKRQESFYLLKVINPGSFEISPASVAPMYQPGIQATTDELHLDVKEVQ</sequence>
<comment type="similarity">
    <text evidence="1">Belongs to the protease inhibitor I39 (alpha-2-macroglobulin) family. Bacterial alpha-2-macroglobulin subfamily.</text>
</comment>
<dbReference type="SUPFAM" id="SSF48239">
    <property type="entry name" value="Terpenoid cyclases/Protein prenyltransferases"/>
    <property type="match status" value="1"/>
</dbReference>
<dbReference type="STRING" id="474950.SAMN05421771_1042"/>
<evidence type="ECO:0000256" key="2">
    <source>
        <dbReference type="SAM" id="MobiDB-lite"/>
    </source>
</evidence>
<feature type="domain" description="Alpha-2-macroglobulin" evidence="5">
    <location>
        <begin position="888"/>
        <end position="978"/>
    </location>
</feature>
<dbReference type="InterPro" id="IPR011625">
    <property type="entry name" value="A2M_N_BRD"/>
</dbReference>
<dbReference type="Pfam" id="PF00207">
    <property type="entry name" value="A2M"/>
    <property type="match status" value="1"/>
</dbReference>
<proteinExistence type="inferred from homology"/>
<dbReference type="Pfam" id="PF07678">
    <property type="entry name" value="TED_complement"/>
    <property type="match status" value="1"/>
</dbReference>
<keyword evidence="7" id="KW-1185">Reference proteome</keyword>
<dbReference type="InterPro" id="IPR002890">
    <property type="entry name" value="MG2"/>
</dbReference>
<evidence type="ECO:0000256" key="3">
    <source>
        <dbReference type="SAM" id="SignalP"/>
    </source>
</evidence>
<feature type="compositionally biased region" description="Low complexity" evidence="2">
    <location>
        <begin position="264"/>
        <end position="273"/>
    </location>
</feature>
<dbReference type="InterPro" id="IPR013783">
    <property type="entry name" value="Ig-like_fold"/>
</dbReference>
<feature type="chain" id="PRO_5011768385" description="Alpha-2-macroglobulin" evidence="3">
    <location>
        <begin position="26"/>
        <end position="1584"/>
    </location>
</feature>
<dbReference type="InterPro" id="IPR011626">
    <property type="entry name" value="Alpha-macroglobulin_TED"/>
</dbReference>
<organism evidence="6 7">
    <name type="scientific">Granulicella pectinivorans</name>
    <dbReference type="NCBI Taxonomy" id="474950"/>
    <lineage>
        <taxon>Bacteria</taxon>
        <taxon>Pseudomonadati</taxon>
        <taxon>Acidobacteriota</taxon>
        <taxon>Terriglobia</taxon>
        <taxon>Terriglobales</taxon>
        <taxon>Acidobacteriaceae</taxon>
        <taxon>Granulicella</taxon>
    </lineage>
</organism>
<evidence type="ECO:0000313" key="6">
    <source>
        <dbReference type="EMBL" id="SFS05155.1"/>
    </source>
</evidence>
<dbReference type="Gene3D" id="1.50.10.20">
    <property type="match status" value="1"/>
</dbReference>
<dbReference type="InterPro" id="IPR001599">
    <property type="entry name" value="Macroglobln_a2"/>
</dbReference>
<gene>
    <name evidence="6" type="ORF">SAMN05421771_1042</name>
</gene>
<dbReference type="SMART" id="SM01419">
    <property type="entry name" value="Thiol-ester_cl"/>
    <property type="match status" value="1"/>
</dbReference>
<dbReference type="CDD" id="cd02891">
    <property type="entry name" value="A2M_like"/>
    <property type="match status" value="1"/>
</dbReference>
<feature type="signal peptide" evidence="3">
    <location>
        <begin position="1"/>
        <end position="25"/>
    </location>
</feature>
<dbReference type="InterPro" id="IPR047565">
    <property type="entry name" value="Alpha-macroglob_thiol-ester_cl"/>
</dbReference>
<feature type="region of interest" description="Disordered" evidence="2">
    <location>
        <begin position="466"/>
        <end position="505"/>
    </location>
</feature>
<dbReference type="OrthoDB" id="9767116at2"/>
<dbReference type="PANTHER" id="PTHR40094">
    <property type="entry name" value="ALPHA-2-MACROGLOBULIN HOMOLOG"/>
    <property type="match status" value="1"/>
</dbReference>
<dbReference type="SMART" id="SM01359">
    <property type="entry name" value="A2M_N_2"/>
    <property type="match status" value="1"/>
</dbReference>
<dbReference type="PANTHER" id="PTHR40094:SF1">
    <property type="entry name" value="UBIQUITIN DOMAIN-CONTAINING PROTEIN"/>
    <property type="match status" value="1"/>
</dbReference>
<dbReference type="Proteomes" id="UP000199024">
    <property type="component" value="Unassembled WGS sequence"/>
</dbReference>
<evidence type="ECO:0000259" key="4">
    <source>
        <dbReference type="SMART" id="SM01359"/>
    </source>
</evidence>
<dbReference type="Gene3D" id="2.60.40.10">
    <property type="entry name" value="Immunoglobulins"/>
    <property type="match status" value="1"/>
</dbReference>
<evidence type="ECO:0000259" key="5">
    <source>
        <dbReference type="SMART" id="SM01360"/>
    </source>
</evidence>
<evidence type="ECO:0000313" key="7">
    <source>
        <dbReference type="Proteomes" id="UP000199024"/>
    </source>
</evidence>
<dbReference type="GO" id="GO:0004866">
    <property type="term" value="F:endopeptidase inhibitor activity"/>
    <property type="evidence" value="ECO:0007669"/>
    <property type="project" value="InterPro"/>
</dbReference>
<accession>A0A1I6LNW7</accession>
<dbReference type="SMART" id="SM01360">
    <property type="entry name" value="A2M"/>
    <property type="match status" value="1"/>
</dbReference>
<dbReference type="InterPro" id="IPR008930">
    <property type="entry name" value="Terpenoid_cyclase/PrenylTrfase"/>
</dbReference>
<dbReference type="InterPro" id="IPR041246">
    <property type="entry name" value="Bact_MG10"/>
</dbReference>
<feature type="domain" description="Alpha-2-macroglobulin bait region" evidence="4">
    <location>
        <begin position="676"/>
        <end position="815"/>
    </location>
</feature>
<name>A0A1I6LNW7_9BACT</name>
<dbReference type="InterPro" id="IPR051802">
    <property type="entry name" value="YfhM-like"/>
</dbReference>
<protein>
    <recommendedName>
        <fullName evidence="8">Alpha-2-macroglobulin</fullName>
    </recommendedName>
</protein>
<dbReference type="RefSeq" id="WP_089837243.1">
    <property type="nucleotide sequence ID" value="NZ_FOZL01000001.1"/>
</dbReference>
<keyword evidence="3" id="KW-0732">Signal</keyword>
<evidence type="ECO:0008006" key="8">
    <source>
        <dbReference type="Google" id="ProtNLM"/>
    </source>
</evidence>
<reference evidence="6 7" key="1">
    <citation type="submission" date="2016-10" db="EMBL/GenBank/DDBJ databases">
        <authorList>
            <person name="de Groot N.N."/>
        </authorList>
    </citation>
    <scope>NUCLEOTIDE SEQUENCE [LARGE SCALE GENOMIC DNA]</scope>
    <source>
        <strain evidence="6 7">DSM 21001</strain>
    </source>
</reference>
<dbReference type="Pfam" id="PF07703">
    <property type="entry name" value="A2M_BRD"/>
    <property type="match status" value="1"/>
</dbReference>
<dbReference type="GO" id="GO:0005615">
    <property type="term" value="C:extracellular space"/>
    <property type="evidence" value="ECO:0007669"/>
    <property type="project" value="InterPro"/>
</dbReference>
<dbReference type="Pfam" id="PF01835">
    <property type="entry name" value="MG2"/>
    <property type="match status" value="1"/>
</dbReference>
<dbReference type="Gene3D" id="2.60.40.1930">
    <property type="match status" value="1"/>
</dbReference>
<feature type="region of interest" description="Disordered" evidence="2">
    <location>
        <begin position="253"/>
        <end position="276"/>
    </location>
</feature>
<dbReference type="Gene3D" id="2.20.130.20">
    <property type="match status" value="1"/>
</dbReference>
<evidence type="ECO:0000256" key="1">
    <source>
        <dbReference type="ARBA" id="ARBA00010556"/>
    </source>
</evidence>
<dbReference type="EMBL" id="FOZL01000001">
    <property type="protein sequence ID" value="SFS05155.1"/>
    <property type="molecule type" value="Genomic_DNA"/>
</dbReference>